<evidence type="ECO:0000256" key="1">
    <source>
        <dbReference type="SAM" id="Phobius"/>
    </source>
</evidence>
<comment type="caution">
    <text evidence="2">The sequence shown here is derived from an EMBL/GenBank/DDBJ whole genome shotgun (WGS) entry which is preliminary data.</text>
</comment>
<proteinExistence type="predicted"/>
<feature type="transmembrane region" description="Helical" evidence="1">
    <location>
        <begin position="85"/>
        <end position="106"/>
    </location>
</feature>
<keyword evidence="1" id="KW-0472">Membrane</keyword>
<keyword evidence="1" id="KW-1133">Transmembrane helix</keyword>
<accession>A0ABP8RI88</accession>
<feature type="transmembrane region" description="Helical" evidence="1">
    <location>
        <begin position="7"/>
        <end position="29"/>
    </location>
</feature>
<dbReference type="Proteomes" id="UP001501598">
    <property type="component" value="Unassembled WGS sequence"/>
</dbReference>
<organism evidence="2 3">
    <name type="scientific">Pseudonocardia xishanensis</name>
    <dbReference type="NCBI Taxonomy" id="630995"/>
    <lineage>
        <taxon>Bacteria</taxon>
        <taxon>Bacillati</taxon>
        <taxon>Actinomycetota</taxon>
        <taxon>Actinomycetes</taxon>
        <taxon>Pseudonocardiales</taxon>
        <taxon>Pseudonocardiaceae</taxon>
        <taxon>Pseudonocardia</taxon>
    </lineage>
</organism>
<name>A0ABP8RI88_9PSEU</name>
<evidence type="ECO:0000313" key="3">
    <source>
        <dbReference type="Proteomes" id="UP001501598"/>
    </source>
</evidence>
<reference evidence="3" key="1">
    <citation type="journal article" date="2019" name="Int. J. Syst. Evol. Microbiol.">
        <title>The Global Catalogue of Microorganisms (GCM) 10K type strain sequencing project: providing services to taxonomists for standard genome sequencing and annotation.</title>
        <authorList>
            <consortium name="The Broad Institute Genomics Platform"/>
            <consortium name="The Broad Institute Genome Sequencing Center for Infectious Disease"/>
            <person name="Wu L."/>
            <person name="Ma J."/>
        </authorList>
    </citation>
    <scope>NUCLEOTIDE SEQUENCE [LARGE SCALE GENOMIC DNA]</scope>
    <source>
        <strain evidence="3">JCM 17906</strain>
    </source>
</reference>
<feature type="transmembrane region" description="Helical" evidence="1">
    <location>
        <begin position="118"/>
        <end position="137"/>
    </location>
</feature>
<keyword evidence="1" id="KW-0812">Transmembrane</keyword>
<evidence type="ECO:0000313" key="2">
    <source>
        <dbReference type="EMBL" id="GAA4538859.1"/>
    </source>
</evidence>
<dbReference type="EMBL" id="BAABGT010000014">
    <property type="protein sequence ID" value="GAA4538859.1"/>
    <property type="molecule type" value="Genomic_DNA"/>
</dbReference>
<gene>
    <name evidence="2" type="ORF">GCM10023175_09390</name>
</gene>
<sequence length="175" mass="17864">MTARPTAVVGTIVTAVATIYIVALLLGMSDPDWGAWARPVVHLGELAVLLALGGAVGRGAWGRIGIGLAGIGLLMMAVAEPTMNELLFTIAPNLVGLGMIVTGVAVLREGVWTGGRRWLPLVQGIAVFAVLTPLVIVSGGPPAPLGLVGLLVWEVLWVAIGVAALDRRVASPVAA</sequence>
<protein>
    <recommendedName>
        <fullName evidence="4">DUF308 domain-containing protein</fullName>
    </recommendedName>
</protein>
<feature type="transmembrane region" description="Helical" evidence="1">
    <location>
        <begin position="35"/>
        <end position="53"/>
    </location>
</feature>
<keyword evidence="3" id="KW-1185">Reference proteome</keyword>
<feature type="transmembrane region" description="Helical" evidence="1">
    <location>
        <begin position="60"/>
        <end position="79"/>
    </location>
</feature>
<dbReference type="RefSeq" id="WP_345413054.1">
    <property type="nucleotide sequence ID" value="NZ_BAABGT010000014.1"/>
</dbReference>
<feature type="transmembrane region" description="Helical" evidence="1">
    <location>
        <begin position="143"/>
        <end position="165"/>
    </location>
</feature>
<evidence type="ECO:0008006" key="4">
    <source>
        <dbReference type="Google" id="ProtNLM"/>
    </source>
</evidence>